<dbReference type="GO" id="GO:0005886">
    <property type="term" value="C:plasma membrane"/>
    <property type="evidence" value="ECO:0007669"/>
    <property type="project" value="TreeGrafter"/>
</dbReference>
<dbReference type="InterPro" id="IPR044839">
    <property type="entry name" value="NDR1-like"/>
</dbReference>
<protein>
    <recommendedName>
        <fullName evidence="5">Late embryogenesis abundant protein LEA-2 subgroup domain-containing protein</fullName>
    </recommendedName>
</protein>
<dbReference type="GO" id="GO:0098542">
    <property type="term" value="P:defense response to other organism"/>
    <property type="evidence" value="ECO:0007669"/>
    <property type="project" value="InterPro"/>
</dbReference>
<sequence length="253" mass="28573">MNTLVRSATTSLSRRLNGYEPLDHYYDAFNRPENLGRRTASKPRNMSAHPGMASFGYRVAKAKQRQMFLQSYKLASRSKLRRSRSGKLKKVVVKPEIPRYNVDRFDVNAFNVQQDFSLHAEFVVTVKSDNPNQHIGFQYGKDSSVVVTYRDSILCAGTLPTFLQPQENTTMIQILLKGESEFGSGLQEALMQNRKTGKIPLLVEVKAPISVVVHDFPMRQVTVLLNCSLVVDNLSPKKKARILSSTYQYAVAL</sequence>
<comment type="subcellular location">
    <subcellularLocation>
        <location evidence="1">Membrane</location>
    </subcellularLocation>
</comment>
<comment type="caution">
    <text evidence="3">The sequence shown here is derived from an EMBL/GenBank/DDBJ whole genome shotgun (WGS) entry which is preliminary data.</text>
</comment>
<keyword evidence="4" id="KW-1185">Reference proteome</keyword>
<evidence type="ECO:0000256" key="2">
    <source>
        <dbReference type="ARBA" id="ARBA00023136"/>
    </source>
</evidence>
<gene>
    <name evidence="3" type="ORF">GH714_016514</name>
</gene>
<proteinExistence type="predicted"/>
<evidence type="ECO:0008006" key="5">
    <source>
        <dbReference type="Google" id="ProtNLM"/>
    </source>
</evidence>
<reference evidence="3 4" key="1">
    <citation type="journal article" date="2020" name="Mol. Plant">
        <title>The Chromosome-Based Rubber Tree Genome Provides New Insights into Spurge Genome Evolution and Rubber Biosynthesis.</title>
        <authorList>
            <person name="Liu J."/>
            <person name="Shi C."/>
            <person name="Shi C.C."/>
            <person name="Li W."/>
            <person name="Zhang Q.J."/>
            <person name="Zhang Y."/>
            <person name="Li K."/>
            <person name="Lu H.F."/>
            <person name="Shi C."/>
            <person name="Zhu S.T."/>
            <person name="Xiao Z.Y."/>
            <person name="Nan H."/>
            <person name="Yue Y."/>
            <person name="Zhu X.G."/>
            <person name="Wu Y."/>
            <person name="Hong X.N."/>
            <person name="Fan G.Y."/>
            <person name="Tong Y."/>
            <person name="Zhang D."/>
            <person name="Mao C.L."/>
            <person name="Liu Y.L."/>
            <person name="Hao S.J."/>
            <person name="Liu W.Q."/>
            <person name="Lv M.Q."/>
            <person name="Zhang H.B."/>
            <person name="Liu Y."/>
            <person name="Hu-Tang G.R."/>
            <person name="Wang J.P."/>
            <person name="Wang J.H."/>
            <person name="Sun Y.H."/>
            <person name="Ni S.B."/>
            <person name="Chen W.B."/>
            <person name="Zhang X.C."/>
            <person name="Jiao Y.N."/>
            <person name="Eichler E.E."/>
            <person name="Li G.H."/>
            <person name="Liu X."/>
            <person name="Gao L.Z."/>
        </authorList>
    </citation>
    <scope>NUCLEOTIDE SEQUENCE [LARGE SCALE GENOMIC DNA]</scope>
    <source>
        <strain evidence="4">cv. GT1</strain>
        <tissue evidence="3">Leaf</tissue>
    </source>
</reference>
<evidence type="ECO:0000256" key="1">
    <source>
        <dbReference type="ARBA" id="ARBA00004370"/>
    </source>
</evidence>
<organism evidence="3 4">
    <name type="scientific">Hevea brasiliensis</name>
    <name type="common">Para rubber tree</name>
    <name type="synonym">Siphonia brasiliensis</name>
    <dbReference type="NCBI Taxonomy" id="3981"/>
    <lineage>
        <taxon>Eukaryota</taxon>
        <taxon>Viridiplantae</taxon>
        <taxon>Streptophyta</taxon>
        <taxon>Embryophyta</taxon>
        <taxon>Tracheophyta</taxon>
        <taxon>Spermatophyta</taxon>
        <taxon>Magnoliopsida</taxon>
        <taxon>eudicotyledons</taxon>
        <taxon>Gunneridae</taxon>
        <taxon>Pentapetalae</taxon>
        <taxon>rosids</taxon>
        <taxon>fabids</taxon>
        <taxon>Malpighiales</taxon>
        <taxon>Euphorbiaceae</taxon>
        <taxon>Crotonoideae</taxon>
        <taxon>Micrandreae</taxon>
        <taxon>Hevea</taxon>
    </lineage>
</organism>
<evidence type="ECO:0000313" key="4">
    <source>
        <dbReference type="Proteomes" id="UP000467840"/>
    </source>
</evidence>
<accession>A0A6A6M537</accession>
<keyword evidence="2" id="KW-0472">Membrane</keyword>
<dbReference type="PANTHER" id="PTHR31234:SF72">
    <property type="entry name" value="NDR1_HIN1-LIKE PROTEIN 6"/>
    <property type="match status" value="1"/>
</dbReference>
<dbReference type="PANTHER" id="PTHR31234">
    <property type="entry name" value="LATE EMBRYOGENESIS ABUNDANT (LEA) HYDROXYPROLINE-RICH GLYCOPROTEIN FAMILY"/>
    <property type="match status" value="1"/>
</dbReference>
<dbReference type="AlphaFoldDB" id="A0A6A6M537"/>
<name>A0A6A6M537_HEVBR</name>
<evidence type="ECO:0000313" key="3">
    <source>
        <dbReference type="EMBL" id="KAF2308762.1"/>
    </source>
</evidence>
<dbReference type="Proteomes" id="UP000467840">
    <property type="component" value="Chromosome 17"/>
</dbReference>
<dbReference type="EMBL" id="JAAGAX010000007">
    <property type="protein sequence ID" value="KAF2308762.1"/>
    <property type="molecule type" value="Genomic_DNA"/>
</dbReference>